<feature type="transmembrane region" description="Helical" evidence="1">
    <location>
        <begin position="246"/>
        <end position="273"/>
    </location>
</feature>
<keyword evidence="3" id="KW-1185">Reference proteome</keyword>
<feature type="transmembrane region" description="Helical" evidence="1">
    <location>
        <begin position="142"/>
        <end position="161"/>
    </location>
</feature>
<evidence type="ECO:0000256" key="1">
    <source>
        <dbReference type="SAM" id="Phobius"/>
    </source>
</evidence>
<dbReference type="Proteomes" id="UP000250266">
    <property type="component" value="Unassembled WGS sequence"/>
</dbReference>
<accession>A0A8E2EIQ9</accession>
<organism evidence="2 3">
    <name type="scientific">Lepidopterella palustris CBS 459.81</name>
    <dbReference type="NCBI Taxonomy" id="1314670"/>
    <lineage>
        <taxon>Eukaryota</taxon>
        <taxon>Fungi</taxon>
        <taxon>Dikarya</taxon>
        <taxon>Ascomycota</taxon>
        <taxon>Pezizomycotina</taxon>
        <taxon>Dothideomycetes</taxon>
        <taxon>Pleosporomycetidae</taxon>
        <taxon>Mytilinidiales</taxon>
        <taxon>Argynnaceae</taxon>
        <taxon>Lepidopterella</taxon>
    </lineage>
</organism>
<reference evidence="2 3" key="1">
    <citation type="journal article" date="2016" name="Nat. Commun.">
        <title>Ectomycorrhizal ecology is imprinted in the genome of the dominant symbiotic fungus Cenococcum geophilum.</title>
        <authorList>
            <consortium name="DOE Joint Genome Institute"/>
            <person name="Peter M."/>
            <person name="Kohler A."/>
            <person name="Ohm R.A."/>
            <person name="Kuo A."/>
            <person name="Krutzmann J."/>
            <person name="Morin E."/>
            <person name="Arend M."/>
            <person name="Barry K.W."/>
            <person name="Binder M."/>
            <person name="Choi C."/>
            <person name="Clum A."/>
            <person name="Copeland A."/>
            <person name="Grisel N."/>
            <person name="Haridas S."/>
            <person name="Kipfer T."/>
            <person name="LaButti K."/>
            <person name="Lindquist E."/>
            <person name="Lipzen A."/>
            <person name="Maire R."/>
            <person name="Meier B."/>
            <person name="Mihaltcheva S."/>
            <person name="Molinier V."/>
            <person name="Murat C."/>
            <person name="Poggeler S."/>
            <person name="Quandt C.A."/>
            <person name="Sperisen C."/>
            <person name="Tritt A."/>
            <person name="Tisserant E."/>
            <person name="Crous P.W."/>
            <person name="Henrissat B."/>
            <person name="Nehls U."/>
            <person name="Egli S."/>
            <person name="Spatafora J.W."/>
            <person name="Grigoriev I.V."/>
            <person name="Martin F.M."/>
        </authorList>
    </citation>
    <scope>NUCLEOTIDE SEQUENCE [LARGE SCALE GENOMIC DNA]</scope>
    <source>
        <strain evidence="2 3">CBS 459.81</strain>
    </source>
</reference>
<feature type="transmembrane region" description="Helical" evidence="1">
    <location>
        <begin position="62"/>
        <end position="82"/>
    </location>
</feature>
<feature type="transmembrane region" description="Helical" evidence="1">
    <location>
        <begin position="353"/>
        <end position="375"/>
    </location>
</feature>
<feature type="transmembrane region" description="Helical" evidence="1">
    <location>
        <begin position="309"/>
        <end position="333"/>
    </location>
</feature>
<sequence>MATNSTIDCSPLSSRTKFKGYINNICSPAGCDFDLVRRCKLQVCNALWGSGNPDISGVGMTIGYISANVLGFAFIATYIYLLRSSTSNKWPRQQKLLSSTLNSFHSAATLLAFSIQIASIVVLVRANFGISADAMGANTVEITWTVSLLTLLPLIYGVFIPEALREPLNPSDQSQYGDTSKANLPFGLFVICYLPSLYPFLSRMISTFGPSQIGNAPGSAISTSDFNTIQTICFAGVTPLSTAEIAAINVFGIAGYLFLSLLTISKIVVLGILKQHPDSKIAASVRSMGLAADNTAMKQSQSIRPVPSLFTLTIAISIPLFSITQLWTFFRMLHLQTQMARATGNVYLDTQWTFGQVVAVTVFAPVLVEGLYGWLHE</sequence>
<feature type="transmembrane region" description="Helical" evidence="1">
    <location>
        <begin position="103"/>
        <end position="122"/>
    </location>
</feature>
<dbReference type="OrthoDB" id="4582561at2759"/>
<protein>
    <submittedName>
        <fullName evidence="2">Uncharacterized protein</fullName>
    </submittedName>
</protein>
<name>A0A8E2EIQ9_9PEZI</name>
<feature type="transmembrane region" description="Helical" evidence="1">
    <location>
        <begin position="182"/>
        <end position="201"/>
    </location>
</feature>
<dbReference type="AlphaFoldDB" id="A0A8E2EIQ9"/>
<dbReference type="EMBL" id="KV744835">
    <property type="protein sequence ID" value="OCK84536.1"/>
    <property type="molecule type" value="Genomic_DNA"/>
</dbReference>
<gene>
    <name evidence="2" type="ORF">K432DRAFT_320115</name>
</gene>
<evidence type="ECO:0000313" key="3">
    <source>
        <dbReference type="Proteomes" id="UP000250266"/>
    </source>
</evidence>
<proteinExistence type="predicted"/>
<keyword evidence="1" id="KW-1133">Transmembrane helix</keyword>
<evidence type="ECO:0000313" key="2">
    <source>
        <dbReference type="EMBL" id="OCK84536.1"/>
    </source>
</evidence>
<keyword evidence="1" id="KW-0812">Transmembrane</keyword>
<keyword evidence="1" id="KW-0472">Membrane</keyword>